<comment type="similarity">
    <text evidence="1">Belongs to the ornithine cyclodeaminase/mu-crystallin family.</text>
</comment>
<dbReference type="Gene3D" id="3.40.50.720">
    <property type="entry name" value="NAD(P)-binding Rossmann-like Domain"/>
    <property type="match status" value="1"/>
</dbReference>
<dbReference type="FunFam" id="3.40.50.720:FF:000311">
    <property type="entry name" value="Ornithine cyclodeaminase"/>
    <property type="match status" value="1"/>
</dbReference>
<gene>
    <name evidence="2" type="ORF">A6302_01012</name>
</gene>
<dbReference type="PANTHER" id="PTHR13812:SF19">
    <property type="entry name" value="KETIMINE REDUCTASE MU-CRYSTALLIN"/>
    <property type="match status" value="1"/>
</dbReference>
<dbReference type="AlphaFoldDB" id="A0A1E3H6B3"/>
<dbReference type="SUPFAM" id="SSF51735">
    <property type="entry name" value="NAD(P)-binding Rossmann-fold domains"/>
    <property type="match status" value="1"/>
</dbReference>
<dbReference type="InterPro" id="IPR023401">
    <property type="entry name" value="ODC_N"/>
</dbReference>
<keyword evidence="3" id="KW-1185">Reference proteome</keyword>
<protein>
    <submittedName>
        <fullName evidence="2">Ornithine cyclodeaminase</fullName>
    </submittedName>
</protein>
<evidence type="ECO:0000256" key="1">
    <source>
        <dbReference type="ARBA" id="ARBA00008903"/>
    </source>
</evidence>
<dbReference type="Pfam" id="PF02423">
    <property type="entry name" value="OCD_Mu_crystall"/>
    <property type="match status" value="1"/>
</dbReference>
<dbReference type="PATRIC" id="fig|1439726.3.peg.1056"/>
<evidence type="ECO:0000313" key="3">
    <source>
        <dbReference type="Proteomes" id="UP000094622"/>
    </source>
</evidence>
<dbReference type="PANTHER" id="PTHR13812">
    <property type="entry name" value="KETIMINE REDUCTASE MU-CRYSTALLIN"/>
    <property type="match status" value="1"/>
</dbReference>
<evidence type="ECO:0000313" key="2">
    <source>
        <dbReference type="EMBL" id="ODN71675.1"/>
    </source>
</evidence>
<dbReference type="InterPro" id="IPR036291">
    <property type="entry name" value="NAD(P)-bd_dom_sf"/>
</dbReference>
<sequence>MEPDAAAGVALVEALRGRGVAAQFTEDLETAVAGADILSCATLAETPVIRGEWLRPGQHLDLIGSFTPQMREADDAAIARSTVYIDTEAALAESGDLIAPIAARVLGKDDIAGTLYDLCAGRGGRRSAGEITLFKGVGVAVEDLAAAMVAWRAAPPPGA</sequence>
<dbReference type="GO" id="GO:0016491">
    <property type="term" value="F:oxidoreductase activity"/>
    <property type="evidence" value="ECO:0007669"/>
    <property type="project" value="UniProtKB-ARBA"/>
</dbReference>
<reference evidence="2 3" key="1">
    <citation type="submission" date="2016-07" db="EMBL/GenBank/DDBJ databases">
        <title>Draft Genome Sequence of Methylobrevis pamukkalensis PK2.</title>
        <authorList>
            <person name="Vasilenko O.V."/>
            <person name="Doronina N.V."/>
            <person name="Shmareva M.N."/>
            <person name="Tarlachkov S.V."/>
            <person name="Mustakhimov I."/>
            <person name="Trotsenko Y.A."/>
        </authorList>
    </citation>
    <scope>NUCLEOTIDE SEQUENCE [LARGE SCALE GENOMIC DNA]</scope>
    <source>
        <strain evidence="2 3">PK2</strain>
    </source>
</reference>
<dbReference type="GO" id="GO:0019752">
    <property type="term" value="P:carboxylic acid metabolic process"/>
    <property type="evidence" value="ECO:0007669"/>
    <property type="project" value="UniProtKB-ARBA"/>
</dbReference>
<dbReference type="Proteomes" id="UP000094622">
    <property type="component" value="Unassembled WGS sequence"/>
</dbReference>
<dbReference type="InterPro" id="IPR003462">
    <property type="entry name" value="ODC_Mu_crystall"/>
</dbReference>
<dbReference type="EMBL" id="MCRJ01000016">
    <property type="protein sequence ID" value="ODN71675.1"/>
    <property type="molecule type" value="Genomic_DNA"/>
</dbReference>
<organism evidence="2 3">
    <name type="scientific">Methylobrevis pamukkalensis</name>
    <dbReference type="NCBI Taxonomy" id="1439726"/>
    <lineage>
        <taxon>Bacteria</taxon>
        <taxon>Pseudomonadati</taxon>
        <taxon>Pseudomonadota</taxon>
        <taxon>Alphaproteobacteria</taxon>
        <taxon>Hyphomicrobiales</taxon>
        <taxon>Pleomorphomonadaceae</taxon>
        <taxon>Methylobrevis</taxon>
    </lineage>
</organism>
<dbReference type="GO" id="GO:0005737">
    <property type="term" value="C:cytoplasm"/>
    <property type="evidence" value="ECO:0007669"/>
    <property type="project" value="TreeGrafter"/>
</dbReference>
<name>A0A1E3H6B3_9HYPH</name>
<accession>A0A1E3H6B3</accession>
<proteinExistence type="inferred from homology"/>
<comment type="caution">
    <text evidence="2">The sequence shown here is derived from an EMBL/GenBank/DDBJ whole genome shotgun (WGS) entry which is preliminary data.</text>
</comment>
<dbReference type="Gene3D" id="3.30.1780.10">
    <property type="entry name" value="ornithine cyclodeaminase, domain 1"/>
    <property type="match status" value="1"/>
</dbReference>